<dbReference type="AlphaFoldDB" id="A0A1I7H3P2"/>
<sequence>MDLKDMNIEDKDTTNSVSLPVVGMVEWFRPGEYTHVQETLADLKELGVTELRTGVSWADYYTPEGKGWYDWLIPTLAKEVNILPCFLYTPPSIAERPRTSSPPKDKKAYADFLDIFIAAHGQHFEWVELWNEPNNTVEYDFTHDYGWFKFAEMIGGAAYWCKKLGKKTLLGGMSPVDPNWLQTMYDRGVMQYIDAVGIHGFPHVFDQMWDGWDDTIRSVREVMERNNCTAELWITEAGFSTWQHDEYKQLQEFKLALQADATRVYWYAVKDLDASLPTVAGFHLDDREYHFGLRRSDGTTKLLYRLWAKHGLKKLSELSYIKRTVEDSSEPYALITGGAGFVGTNLAKRLLEQGKRVMVFDSLGRDGVEQNLHWLHETYGDKLEVYVGDIRDLQSVRKVMKRAEQVFHFAAQVAVTTSLDLPINDFEINARGIINVLEAIREQDNPPPMVFTSTNKVYGGLEDLKFISNGSRYYPENEVIKKNGISEKRHLDFHSPYGCSKGAADQYVIDYARTYNLPMTVFRMSCIYGPHQYGNEDQGWVAHFAIKAIQDENINIYGDGKQVRDILFVEDLVDAFILAQEHMDTITGQAFNIGGGPENTVSLLELLKTIGHYRGEEIPLKFGPWRPGDQHYYVSDTRKFQKATGWYPKHNVQEGVAKLYQWLCENRGYEVPAILQTVLEPEEEPVKKVAVA</sequence>
<dbReference type="PANTHER" id="PTHR43000">
    <property type="entry name" value="DTDP-D-GLUCOSE 4,6-DEHYDRATASE-RELATED"/>
    <property type="match status" value="1"/>
</dbReference>
<feature type="domain" description="NAD(P)-binding" evidence="1">
    <location>
        <begin position="334"/>
        <end position="658"/>
    </location>
</feature>
<keyword evidence="3" id="KW-1185">Reference proteome</keyword>
<dbReference type="Proteomes" id="UP000182491">
    <property type="component" value="Unassembled WGS sequence"/>
</dbReference>
<dbReference type="RefSeq" id="WP_244888613.1">
    <property type="nucleotide sequence ID" value="NZ_CP014766.1"/>
</dbReference>
<dbReference type="SUPFAM" id="SSF51735">
    <property type="entry name" value="NAD(P)-binding Rossmann-fold domains"/>
    <property type="match status" value="1"/>
</dbReference>
<dbReference type="Gene3D" id="3.40.50.720">
    <property type="entry name" value="NAD(P)-binding Rossmann-like Domain"/>
    <property type="match status" value="1"/>
</dbReference>
<evidence type="ECO:0000313" key="2">
    <source>
        <dbReference type="EMBL" id="SFU55281.1"/>
    </source>
</evidence>
<dbReference type="InterPro" id="IPR016040">
    <property type="entry name" value="NAD(P)-bd_dom"/>
</dbReference>
<dbReference type="InterPro" id="IPR036291">
    <property type="entry name" value="NAD(P)-bd_dom_sf"/>
</dbReference>
<organism evidence="2 3">
    <name type="scientific">Pontibacter akesuensis</name>
    <dbReference type="NCBI Taxonomy" id="388950"/>
    <lineage>
        <taxon>Bacteria</taxon>
        <taxon>Pseudomonadati</taxon>
        <taxon>Bacteroidota</taxon>
        <taxon>Cytophagia</taxon>
        <taxon>Cytophagales</taxon>
        <taxon>Hymenobacteraceae</taxon>
        <taxon>Pontibacter</taxon>
    </lineage>
</organism>
<evidence type="ECO:0000313" key="3">
    <source>
        <dbReference type="Proteomes" id="UP000182491"/>
    </source>
</evidence>
<dbReference type="Pfam" id="PF16363">
    <property type="entry name" value="GDP_Man_Dehyd"/>
    <property type="match status" value="1"/>
</dbReference>
<name>A0A1I7H3P2_9BACT</name>
<gene>
    <name evidence="2" type="ORF">SAMN04487941_1476</name>
</gene>
<dbReference type="InterPro" id="IPR017853">
    <property type="entry name" value="GH"/>
</dbReference>
<reference evidence="3" key="1">
    <citation type="submission" date="2016-10" db="EMBL/GenBank/DDBJ databases">
        <authorList>
            <person name="Varghese N."/>
        </authorList>
    </citation>
    <scope>NUCLEOTIDE SEQUENCE [LARGE SCALE GENOMIC DNA]</scope>
    <source>
        <strain evidence="3">DSM 18820</strain>
    </source>
</reference>
<accession>A0A1I7H3P2</accession>
<protein>
    <submittedName>
        <fullName evidence="2">CDP-paratose 2-epimerase</fullName>
    </submittedName>
</protein>
<dbReference type="STRING" id="388950.GCA_001611675_00574"/>
<dbReference type="Gene3D" id="3.20.20.80">
    <property type="entry name" value="Glycosidases"/>
    <property type="match status" value="1"/>
</dbReference>
<proteinExistence type="predicted"/>
<evidence type="ECO:0000259" key="1">
    <source>
        <dbReference type="Pfam" id="PF16363"/>
    </source>
</evidence>
<dbReference type="EMBL" id="FPCA01000001">
    <property type="protein sequence ID" value="SFU55281.1"/>
    <property type="molecule type" value="Genomic_DNA"/>
</dbReference>
<dbReference type="SUPFAM" id="SSF51445">
    <property type="entry name" value="(Trans)glycosidases"/>
    <property type="match status" value="1"/>
</dbReference>